<keyword evidence="6" id="KW-0460">Magnesium</keyword>
<reference evidence="19 20" key="1">
    <citation type="submission" date="2019-04" db="EMBL/GenBank/DDBJ databases">
        <title>The sequence and de novo assembly of Takifugu bimaculatus genome using PacBio and Hi-C technologies.</title>
        <authorList>
            <person name="Xu P."/>
            <person name="Liu B."/>
            <person name="Zhou Z."/>
        </authorList>
    </citation>
    <scope>NUCLEOTIDE SEQUENCE [LARGE SCALE GENOMIC DNA]</scope>
    <source>
        <strain evidence="19">TB-2018</strain>
        <tissue evidence="19">Muscle</tissue>
    </source>
</reference>
<comment type="function">
    <text evidence="8">Terminal nucleotidyltransferase that catalyzes preferentially the transfer of ATP and GTP on RNA 3' poly(A) tail creating a heterogeneous 3' poly(A) tail leading to mRNAs stabilization by protecting mRNAs from active deadenylation. Also functions as a catalytic subunit of a TRAMP-like complex which has a poly(A) RNA polymerase activity and is involved in a post-transcriptional quality control mechanism. Polyadenylation with short oligo(A) tails is required for the degradative activity of the exosome on several of its nuclear RNA substrates. Has no terminal uridylyltransferase activity, and does not play a role in replication-dependent histone mRNA degradation via uridylation.</text>
</comment>
<evidence type="ECO:0000256" key="12">
    <source>
        <dbReference type="ARBA" id="ARBA00076531"/>
    </source>
</evidence>
<accession>A0A4Z2BG33</accession>
<dbReference type="GO" id="GO:0005730">
    <property type="term" value="C:nucleolus"/>
    <property type="evidence" value="ECO:0007669"/>
    <property type="project" value="TreeGrafter"/>
</dbReference>
<dbReference type="PANTHER" id="PTHR23092:SF51">
    <property type="entry name" value="TERMINAL NUCLEOTIDYLTRANSFERASE 4B"/>
    <property type="match status" value="1"/>
</dbReference>
<comment type="similarity">
    <text evidence="2">Belongs to the DNA polymerase type-B-like family.</text>
</comment>
<feature type="compositionally biased region" description="Low complexity" evidence="16">
    <location>
        <begin position="634"/>
        <end position="646"/>
    </location>
</feature>
<keyword evidence="20" id="KW-1185">Reference proteome</keyword>
<dbReference type="EMBL" id="SWLE01000016">
    <property type="protein sequence ID" value="TNM90707.1"/>
    <property type="molecule type" value="Genomic_DNA"/>
</dbReference>
<dbReference type="GO" id="GO:0060212">
    <property type="term" value="P:negative regulation of nuclear-transcribed mRNA poly(A) tail shortening"/>
    <property type="evidence" value="ECO:0007669"/>
    <property type="project" value="UniProtKB-ARBA"/>
</dbReference>
<dbReference type="Pfam" id="PF03828">
    <property type="entry name" value="PAP_assoc"/>
    <property type="match status" value="1"/>
</dbReference>
<dbReference type="Pfam" id="PF22600">
    <property type="entry name" value="MTPAP-like_central"/>
    <property type="match status" value="1"/>
</dbReference>
<dbReference type="InterPro" id="IPR045862">
    <property type="entry name" value="Trf4-like"/>
</dbReference>
<dbReference type="GO" id="GO:0003729">
    <property type="term" value="F:mRNA binding"/>
    <property type="evidence" value="ECO:0007669"/>
    <property type="project" value="TreeGrafter"/>
</dbReference>
<proteinExistence type="inferred from homology"/>
<dbReference type="GO" id="GO:1905870">
    <property type="term" value="P:positive regulation of 3'-UTR-mediated mRNA stabilization"/>
    <property type="evidence" value="ECO:0007669"/>
    <property type="project" value="UniProtKB-ARBA"/>
</dbReference>
<dbReference type="GO" id="GO:0031499">
    <property type="term" value="C:TRAMP complex"/>
    <property type="evidence" value="ECO:0007669"/>
    <property type="project" value="TreeGrafter"/>
</dbReference>
<evidence type="ECO:0000256" key="14">
    <source>
        <dbReference type="ARBA" id="ARBA00082009"/>
    </source>
</evidence>
<name>A0A4Z2BG33_9TELE</name>
<evidence type="ECO:0000256" key="15">
    <source>
        <dbReference type="ARBA" id="ARBA00083848"/>
    </source>
</evidence>
<evidence type="ECO:0000256" key="9">
    <source>
        <dbReference type="ARBA" id="ARBA00063831"/>
    </source>
</evidence>
<gene>
    <name evidence="19" type="ORF">fugu_002996</name>
</gene>
<evidence type="ECO:0000259" key="17">
    <source>
        <dbReference type="Pfam" id="PF03828"/>
    </source>
</evidence>
<comment type="caution">
    <text evidence="19">The sequence shown here is derived from an EMBL/GenBank/DDBJ whole genome shotgun (WGS) entry which is preliminary data.</text>
</comment>
<evidence type="ECO:0000256" key="4">
    <source>
        <dbReference type="ARBA" id="ARBA00022679"/>
    </source>
</evidence>
<evidence type="ECO:0000259" key="18">
    <source>
        <dbReference type="Pfam" id="PF22600"/>
    </source>
</evidence>
<feature type="region of interest" description="Disordered" evidence="16">
    <location>
        <begin position="524"/>
        <end position="673"/>
    </location>
</feature>
<comment type="catalytic activity">
    <reaction evidence="7">
        <text>RNA(n) + ATP = RNA(n)-3'-adenine ribonucleotide + diphosphate</text>
        <dbReference type="Rhea" id="RHEA:11332"/>
        <dbReference type="Rhea" id="RHEA-COMP:14527"/>
        <dbReference type="Rhea" id="RHEA-COMP:17347"/>
        <dbReference type="ChEBI" id="CHEBI:30616"/>
        <dbReference type="ChEBI" id="CHEBI:33019"/>
        <dbReference type="ChEBI" id="CHEBI:140395"/>
        <dbReference type="ChEBI" id="CHEBI:173115"/>
        <dbReference type="EC" id="2.7.7.19"/>
    </reaction>
</comment>
<evidence type="ECO:0000256" key="6">
    <source>
        <dbReference type="ARBA" id="ARBA00022842"/>
    </source>
</evidence>
<dbReference type="GO" id="GO:0031123">
    <property type="term" value="P:RNA 3'-end processing"/>
    <property type="evidence" value="ECO:0007669"/>
    <property type="project" value="TreeGrafter"/>
</dbReference>
<dbReference type="FunFam" id="3.30.460.10:FF:000006">
    <property type="entry name" value="non-canonical poly(A) RNA polymerase PAPD5"/>
    <property type="match status" value="1"/>
</dbReference>
<evidence type="ECO:0000313" key="20">
    <source>
        <dbReference type="Proteomes" id="UP000516260"/>
    </source>
</evidence>
<dbReference type="GO" id="GO:0046872">
    <property type="term" value="F:metal ion binding"/>
    <property type="evidence" value="ECO:0007669"/>
    <property type="project" value="UniProtKB-KW"/>
</dbReference>
<feature type="compositionally biased region" description="Basic and acidic residues" evidence="16">
    <location>
        <begin position="663"/>
        <end position="673"/>
    </location>
</feature>
<dbReference type="Gene3D" id="3.30.460.10">
    <property type="entry name" value="Beta Polymerase, domain 2"/>
    <property type="match status" value="1"/>
</dbReference>
<dbReference type="GO" id="GO:0070568">
    <property type="term" value="F:guanylyltransferase activity"/>
    <property type="evidence" value="ECO:0007669"/>
    <property type="project" value="UniProtKB-ARBA"/>
</dbReference>
<feature type="compositionally biased region" description="Polar residues" evidence="16">
    <location>
        <begin position="600"/>
        <end position="618"/>
    </location>
</feature>
<sequence length="673" mass="74097">MDPRIAWFQPEQRGPANNLWMQIWETTQGLGYLHVNSSYTTGPHSAANLKASVNEPSGALLTSTNGTLNSVTGGGEDKIPGMTTALGNSGLPEQRDFIPLETSSNHNNRAPGRDTLGGGGQQQGSGVALVWRGLTDGHPNKRKRDNKASTFGFNSSLLNSGSNTGCCGGYTGTPWKVRNYSEGVVGLHEEVIDFYSYISPRPEEEKMRLEVVDRIKGVIHDLWPSAEVQVFGSFSTGLYLPTSDIDLVVFGKWETLPLWTLEEALRKRNVADETSIKVLDKATVPIIKLTDSFTEVKVDISFNMKSGVKAAQLIKEFKEKYPVLPYLVLVLKQFLLQRDLNEVFTGGIGSYSLFLMAVSFLQLHYREDVCSPNINIGVLLIEFFELYGRHFNYLKTGIRIKDGGCYVAKDEVQKNLMDGYRPSMLYIEDPLQPDNDVGRSSYGAMQVKQAFDYAYVVLSHAVSPIAKYYPNIDTESILGRIIRVTQEVDEYREWIRKNWASPSQHELAVNRNDVSLSQQLDQCNNNVPDGDAVVLPSAPRSKTSSNSSSPSPSLRSSPSSSPLSPSTSSSSSDADSDGTPCKTAKQQAGRGASTHREKSATVSNHRTQSHTPNSTSGNNKGGKARTSRSHQKSGNHGQQSSSSSKTHQNKPHHQGNNKKRKNVRDSTQEDLCR</sequence>
<protein>
    <recommendedName>
        <fullName evidence="10">Terminal nucleotidyltransferase 4A</fullName>
        <ecNumber evidence="3">2.7.7.19</ecNumber>
    </recommendedName>
    <alternativeName>
        <fullName evidence="13">DNA polymerase sigma</fullName>
    </alternativeName>
    <alternativeName>
        <fullName evidence="12">Non-canonical poly(A) RNA polymerase PAPD7</fullName>
    </alternativeName>
    <alternativeName>
        <fullName evidence="11">PAP-associated domain-containing protein 7</fullName>
    </alternativeName>
    <alternativeName>
        <fullName evidence="15">TRAMP-like complex polyadenylate polymerase</fullName>
    </alternativeName>
    <alternativeName>
        <fullName evidence="14">Terminal guanylyltransferase</fullName>
    </alternativeName>
</protein>
<dbReference type="SUPFAM" id="SSF81301">
    <property type="entry name" value="Nucleotidyltransferase"/>
    <property type="match status" value="1"/>
</dbReference>
<dbReference type="Gene3D" id="1.10.1410.10">
    <property type="match status" value="1"/>
</dbReference>
<feature type="domain" description="Poly(A) RNA polymerase mitochondrial-like central palm" evidence="18">
    <location>
        <begin position="187"/>
        <end position="317"/>
    </location>
</feature>
<feature type="compositionally biased region" description="Basic residues" evidence="16">
    <location>
        <begin position="622"/>
        <end position="633"/>
    </location>
</feature>
<feature type="compositionally biased region" description="Basic residues" evidence="16">
    <location>
        <begin position="647"/>
        <end position="662"/>
    </location>
</feature>
<dbReference type="InterPro" id="IPR054708">
    <property type="entry name" value="MTPAP-like_central"/>
</dbReference>
<dbReference type="GO" id="GO:0043634">
    <property type="term" value="P:polyadenylation-dependent ncRNA catabolic process"/>
    <property type="evidence" value="ECO:0007669"/>
    <property type="project" value="TreeGrafter"/>
</dbReference>
<evidence type="ECO:0000256" key="16">
    <source>
        <dbReference type="SAM" id="MobiDB-lite"/>
    </source>
</evidence>
<dbReference type="CDD" id="cd05402">
    <property type="entry name" value="NT_PAP_TUTase"/>
    <property type="match status" value="1"/>
</dbReference>
<feature type="domain" description="PAP-associated" evidence="17">
    <location>
        <begin position="375"/>
        <end position="435"/>
    </location>
</feature>
<dbReference type="AlphaFoldDB" id="A0A4Z2BG33"/>
<feature type="compositionally biased region" description="Low complexity" evidence="16">
    <location>
        <begin position="536"/>
        <end position="573"/>
    </location>
</feature>
<keyword evidence="5" id="KW-0479">Metal-binding</keyword>
<dbReference type="PANTHER" id="PTHR23092">
    <property type="entry name" value="POLY(A) RNA POLYMERASE"/>
    <property type="match status" value="1"/>
</dbReference>
<dbReference type="SUPFAM" id="SSF81631">
    <property type="entry name" value="PAP/OAS1 substrate-binding domain"/>
    <property type="match status" value="1"/>
</dbReference>
<comment type="cofactor">
    <cofactor evidence="1">
        <name>Mn(2+)</name>
        <dbReference type="ChEBI" id="CHEBI:29035"/>
    </cofactor>
</comment>
<evidence type="ECO:0000256" key="1">
    <source>
        <dbReference type="ARBA" id="ARBA00001936"/>
    </source>
</evidence>
<evidence type="ECO:0000256" key="3">
    <source>
        <dbReference type="ARBA" id="ARBA00012388"/>
    </source>
</evidence>
<evidence type="ECO:0000256" key="7">
    <source>
        <dbReference type="ARBA" id="ARBA00048830"/>
    </source>
</evidence>
<organism evidence="19 20">
    <name type="scientific">Takifugu bimaculatus</name>
    <dbReference type="NCBI Taxonomy" id="433685"/>
    <lineage>
        <taxon>Eukaryota</taxon>
        <taxon>Metazoa</taxon>
        <taxon>Chordata</taxon>
        <taxon>Craniata</taxon>
        <taxon>Vertebrata</taxon>
        <taxon>Euteleostomi</taxon>
        <taxon>Actinopterygii</taxon>
        <taxon>Neopterygii</taxon>
        <taxon>Teleostei</taxon>
        <taxon>Neoteleostei</taxon>
        <taxon>Acanthomorphata</taxon>
        <taxon>Eupercaria</taxon>
        <taxon>Tetraodontiformes</taxon>
        <taxon>Tetradontoidea</taxon>
        <taxon>Tetraodontidae</taxon>
        <taxon>Takifugu</taxon>
    </lineage>
</organism>
<evidence type="ECO:0000256" key="2">
    <source>
        <dbReference type="ARBA" id="ARBA00008593"/>
    </source>
</evidence>
<feature type="region of interest" description="Disordered" evidence="16">
    <location>
        <begin position="102"/>
        <end position="124"/>
    </location>
</feature>
<evidence type="ECO:0000256" key="8">
    <source>
        <dbReference type="ARBA" id="ARBA00054414"/>
    </source>
</evidence>
<evidence type="ECO:0000313" key="19">
    <source>
        <dbReference type="EMBL" id="TNM90707.1"/>
    </source>
</evidence>
<dbReference type="FunFam" id="1.10.1410.10:FF:000003">
    <property type="entry name" value="non-canonical poly(A) RNA polymerase PAPD7"/>
    <property type="match status" value="1"/>
</dbReference>
<comment type="subunit">
    <text evidence="9">Component of a nuclear TRAMP-like complex, an ATP-dependent exosome regulatory complex consisting of a helicase (MTREX), an oligadenylate polymerase (TENT4B or TENT4A), and a substrate specific RNA-binding factor (ZCCHC7 or ZCCHC8). Several TRAMP-like complexes exist with specific compositions and are associated with nuclear, or nucleolar RNA exosomes.</text>
</comment>
<evidence type="ECO:0000256" key="13">
    <source>
        <dbReference type="ARBA" id="ARBA00080076"/>
    </source>
</evidence>
<evidence type="ECO:0000256" key="10">
    <source>
        <dbReference type="ARBA" id="ARBA00067213"/>
    </source>
</evidence>
<dbReference type="Proteomes" id="UP000516260">
    <property type="component" value="Chromosome 3"/>
</dbReference>
<dbReference type="GO" id="GO:1990817">
    <property type="term" value="F:poly(A) RNA polymerase activity"/>
    <property type="evidence" value="ECO:0007669"/>
    <property type="project" value="UniProtKB-EC"/>
</dbReference>
<evidence type="ECO:0000256" key="11">
    <source>
        <dbReference type="ARBA" id="ARBA00076412"/>
    </source>
</evidence>
<keyword evidence="4" id="KW-0808">Transferase</keyword>
<dbReference type="InterPro" id="IPR002058">
    <property type="entry name" value="PAP_assoc"/>
</dbReference>
<evidence type="ECO:0000256" key="5">
    <source>
        <dbReference type="ARBA" id="ARBA00022723"/>
    </source>
</evidence>
<dbReference type="InterPro" id="IPR043519">
    <property type="entry name" value="NT_sf"/>
</dbReference>
<dbReference type="EC" id="2.7.7.19" evidence="3"/>